<evidence type="ECO:0000313" key="1">
    <source>
        <dbReference type="EMBL" id="PIL31002.1"/>
    </source>
</evidence>
<sequence length="446" mass="50895">MFSLTWITRSVAITVHPTSTTPDYGPFKNASQFRLMDYFYGRSDSKSLNTLDDLIAVIRSPGFSPEDLKGFSAKKAEHALDIWVSSSGVFSQEDGWHEGSVNIALPKTGAKYKSEEDVPKFNVPGIIYCRLLPLIKGVVEDTASHFSCFYHWLPHKAEHAMLQADEEIRKKAHNLGDAPGVEYVVLPMLFWSDVTQLSSFSSAVLWPIYLYFGNLSKYVRGRPTEFVAHHLAYISSLPDTLKDVYTAKYGHTSSVDILKFCKHELFQQIWVLLFDSDFMNAYEHGYAINGTCVENWLVKDSLMPIQSTFSTHFFQHGINFYNTLAPDLMHEFELSVWKGVFTHLMHMLTAKGADVVEEFNSQMRHMPTFGYNQIHRFWHDVASHKHLAVRDYEAFLITMMPTFEGLLDLPDDSTIADLLFELVNWLALAKLHLHTAVTLQPNICTM</sequence>
<organism evidence="1 2">
    <name type="scientific">Ganoderma sinense ZZ0214-1</name>
    <dbReference type="NCBI Taxonomy" id="1077348"/>
    <lineage>
        <taxon>Eukaryota</taxon>
        <taxon>Fungi</taxon>
        <taxon>Dikarya</taxon>
        <taxon>Basidiomycota</taxon>
        <taxon>Agaricomycotina</taxon>
        <taxon>Agaricomycetes</taxon>
        <taxon>Polyporales</taxon>
        <taxon>Polyporaceae</taxon>
        <taxon>Ganoderma</taxon>
    </lineage>
</organism>
<gene>
    <name evidence="1" type="ORF">GSI_05695</name>
</gene>
<evidence type="ECO:0000313" key="2">
    <source>
        <dbReference type="Proteomes" id="UP000230002"/>
    </source>
</evidence>
<dbReference type="Pfam" id="PF18759">
    <property type="entry name" value="Plavaka"/>
    <property type="match status" value="1"/>
</dbReference>
<dbReference type="Proteomes" id="UP000230002">
    <property type="component" value="Unassembled WGS sequence"/>
</dbReference>
<name>A0A2G8SB94_9APHY</name>
<accession>A0A2G8SB94</accession>
<dbReference type="OrthoDB" id="2687259at2759"/>
<dbReference type="AlphaFoldDB" id="A0A2G8SB94"/>
<reference evidence="1 2" key="1">
    <citation type="journal article" date="2015" name="Sci. Rep.">
        <title>Chromosome-level genome map provides insights into diverse defense mechanisms in the medicinal fungus Ganoderma sinense.</title>
        <authorList>
            <person name="Zhu Y."/>
            <person name="Xu J."/>
            <person name="Sun C."/>
            <person name="Zhou S."/>
            <person name="Xu H."/>
            <person name="Nelson D.R."/>
            <person name="Qian J."/>
            <person name="Song J."/>
            <person name="Luo H."/>
            <person name="Xiang L."/>
            <person name="Li Y."/>
            <person name="Xu Z."/>
            <person name="Ji A."/>
            <person name="Wang L."/>
            <person name="Lu S."/>
            <person name="Hayward A."/>
            <person name="Sun W."/>
            <person name="Li X."/>
            <person name="Schwartz D.C."/>
            <person name="Wang Y."/>
            <person name="Chen S."/>
        </authorList>
    </citation>
    <scope>NUCLEOTIDE SEQUENCE [LARGE SCALE GENOMIC DNA]</scope>
    <source>
        <strain evidence="1 2">ZZ0214-1</strain>
    </source>
</reference>
<dbReference type="EMBL" id="AYKW01000012">
    <property type="protein sequence ID" value="PIL31002.1"/>
    <property type="molecule type" value="Genomic_DNA"/>
</dbReference>
<comment type="caution">
    <text evidence="1">The sequence shown here is derived from an EMBL/GenBank/DDBJ whole genome shotgun (WGS) entry which is preliminary data.</text>
</comment>
<dbReference type="STRING" id="1077348.A0A2G8SB94"/>
<proteinExistence type="predicted"/>
<dbReference type="InterPro" id="IPR041078">
    <property type="entry name" value="Plavaka"/>
</dbReference>
<keyword evidence="2" id="KW-1185">Reference proteome</keyword>
<protein>
    <submittedName>
        <fullName evidence="1">Uncharacterized protein</fullName>
    </submittedName>
</protein>